<evidence type="ECO:0000313" key="2">
    <source>
        <dbReference type="Proteomes" id="UP000191901"/>
    </source>
</evidence>
<dbReference type="Proteomes" id="UP000191901">
    <property type="component" value="Chromosome"/>
</dbReference>
<gene>
    <name evidence="1" type="ORF">XM38_024410</name>
</gene>
<name>A0A1Z3HMF5_9CYAN</name>
<dbReference type="KEGG" id="hhg:XM38_024410"/>
<reference evidence="1 2" key="1">
    <citation type="journal article" date="2016" name="Biochim. Biophys. Acta">
        <title>Characterization of red-shifted phycobilisomes isolated from the chlorophyll f-containing cyanobacterium Halomicronema hongdechloris.</title>
        <authorList>
            <person name="Li Y."/>
            <person name="Lin Y."/>
            <person name="Garvey C.J."/>
            <person name="Birch D."/>
            <person name="Corkery R.W."/>
            <person name="Loughlin P.C."/>
            <person name="Scheer H."/>
            <person name="Willows R.D."/>
            <person name="Chen M."/>
        </authorList>
    </citation>
    <scope>NUCLEOTIDE SEQUENCE [LARGE SCALE GENOMIC DNA]</scope>
    <source>
        <strain evidence="1 2">C2206</strain>
    </source>
</reference>
<sequence length="174" mass="18515">MVHFRVCSHGLQWPTIPFTIAGWIAIATTVNITPSAGANQYDTCARDLLAAGVAPEAARTTCAKALHPTELADCVESVAEVTEVAPDEILSACSRDRRPQDMASCVSDIYTTLAVSDGLKVLESCHRSILPRRYSACVTGLADALETSTDDALNSCLSAGYRPTDLDPTFIPAE</sequence>
<dbReference type="RefSeq" id="WP_137455087.1">
    <property type="nucleotide sequence ID" value="NZ_CP021983.2"/>
</dbReference>
<protein>
    <submittedName>
        <fullName evidence="1">Uncharacterized protein</fullName>
    </submittedName>
</protein>
<accession>A0A1Z3HMF5</accession>
<evidence type="ECO:0000313" key="1">
    <source>
        <dbReference type="EMBL" id="ASC71489.1"/>
    </source>
</evidence>
<dbReference type="EMBL" id="CP021983">
    <property type="protein sequence ID" value="ASC71489.1"/>
    <property type="molecule type" value="Genomic_DNA"/>
</dbReference>
<dbReference type="AlphaFoldDB" id="A0A1Z3HMF5"/>
<organism evidence="1 2">
    <name type="scientific">Halomicronema hongdechloris C2206</name>
    <dbReference type="NCBI Taxonomy" id="1641165"/>
    <lineage>
        <taxon>Bacteria</taxon>
        <taxon>Bacillati</taxon>
        <taxon>Cyanobacteriota</taxon>
        <taxon>Cyanophyceae</taxon>
        <taxon>Nodosilineales</taxon>
        <taxon>Nodosilineaceae</taxon>
        <taxon>Halomicronema</taxon>
    </lineage>
</organism>
<dbReference type="OrthoDB" id="425719at2"/>
<proteinExistence type="predicted"/>
<dbReference type="STRING" id="1641165.XM38_06295"/>
<keyword evidence="2" id="KW-1185">Reference proteome</keyword>